<dbReference type="InterPro" id="IPR058649">
    <property type="entry name" value="CzcB_C"/>
</dbReference>
<evidence type="ECO:0000256" key="6">
    <source>
        <dbReference type="SAM" id="MobiDB-lite"/>
    </source>
</evidence>
<feature type="domain" description="Heavy metal binding" evidence="7">
    <location>
        <begin position="82"/>
        <end position="104"/>
    </location>
</feature>
<dbReference type="KEGG" id="agv:OJF2_66890"/>
<proteinExistence type="inferred from homology"/>
<dbReference type="Pfam" id="PF25954">
    <property type="entry name" value="Beta-barrel_RND_2"/>
    <property type="match status" value="1"/>
</dbReference>
<sequence length="564" mass="60237">MNAEGSSVRDGDGNGEAAAPELSRWQKVRLVVKVVELRLRFVAIMAATGLTFAYWDTLRSYYEKHTRPPVEVADASAGHEFFCPMHPAVVQAEPGNCPICGMPLSKRKKGEKAALPEGVVSRVQLAPFRVIQAGIRTVEPEAVPLSESLTTVGTVSFDERRLARISSKLKGMSRVESLAVNFTGVSVKAGDVLAEVYSPELYQTVRELLLARERARELSSLGGGTGSTARALLGGGEDLARLAEEKLSLWGITKVQVDEILREGKASPRMRIVAPTGGVVVRKNVVEGQYVAEGDPLFEIADLSHVWILAQVFEGQVGLVRVGQPVEATVEAYPGEVFKGHVAFRDPALNPATRTMAVRYDLENADGRLQPGMFATVTLKTPAAESPAFRSRMAKAAARPSPGAAGHGDSAAELTVEQQEKCPVTRAKLGSMGDPIPVQLASRKVWVCCNSCTTKLKDHPDRFLARLESRPAGEVLSIPESAVIDTGDRKVVYVESEPGVFEGRPVVLGARNGDRYPVLEGLSVGDRVAAAGAFLIDAESRLTQGSSQAAAPAPDAAAAAQHAH</sequence>
<dbReference type="InterPro" id="IPR045800">
    <property type="entry name" value="HMBD"/>
</dbReference>
<comment type="similarity">
    <text evidence="1">Belongs to the membrane fusion protein (MFP) (TC 8.A.1) family.</text>
</comment>
<feature type="domain" description="CzcB-like C-terminal circularly permuted SH3-like" evidence="10">
    <location>
        <begin position="477"/>
        <end position="536"/>
    </location>
</feature>
<name>A0A5B9WDQ4_9BACT</name>
<feature type="domain" description="CusB-like beta-barrel" evidence="9">
    <location>
        <begin position="306"/>
        <end position="382"/>
    </location>
</feature>
<dbReference type="SUPFAM" id="SSF111369">
    <property type="entry name" value="HlyD-like secretion proteins"/>
    <property type="match status" value="1"/>
</dbReference>
<evidence type="ECO:0000313" key="12">
    <source>
        <dbReference type="Proteomes" id="UP000324233"/>
    </source>
</evidence>
<dbReference type="FunFam" id="2.40.420.20:FF:000006">
    <property type="entry name" value="RND family efflux transporter MFP subunit"/>
    <property type="match status" value="1"/>
</dbReference>
<dbReference type="PANTHER" id="PTHR30097:SF4">
    <property type="entry name" value="SLR6042 PROTEIN"/>
    <property type="match status" value="1"/>
</dbReference>
<dbReference type="Gene3D" id="2.40.30.170">
    <property type="match status" value="1"/>
</dbReference>
<evidence type="ECO:0000256" key="2">
    <source>
        <dbReference type="ARBA" id="ARBA00022448"/>
    </source>
</evidence>
<organism evidence="11 12">
    <name type="scientific">Aquisphaera giovannonii</name>
    <dbReference type="NCBI Taxonomy" id="406548"/>
    <lineage>
        <taxon>Bacteria</taxon>
        <taxon>Pseudomonadati</taxon>
        <taxon>Planctomycetota</taxon>
        <taxon>Planctomycetia</taxon>
        <taxon>Isosphaerales</taxon>
        <taxon>Isosphaeraceae</taxon>
        <taxon>Aquisphaera</taxon>
    </lineage>
</organism>
<dbReference type="GO" id="GO:0046914">
    <property type="term" value="F:transition metal ion binding"/>
    <property type="evidence" value="ECO:0007669"/>
    <property type="project" value="TreeGrafter"/>
</dbReference>
<dbReference type="InterPro" id="IPR051909">
    <property type="entry name" value="MFP_Cation_Efflux"/>
</dbReference>
<keyword evidence="3" id="KW-0862">Zinc</keyword>
<evidence type="ECO:0000259" key="9">
    <source>
        <dbReference type="Pfam" id="PF25954"/>
    </source>
</evidence>
<dbReference type="EMBL" id="CP042997">
    <property type="protein sequence ID" value="QEH38091.1"/>
    <property type="molecule type" value="Genomic_DNA"/>
</dbReference>
<dbReference type="Pfam" id="PF25919">
    <property type="entry name" value="BSH_CusB"/>
    <property type="match status" value="1"/>
</dbReference>
<evidence type="ECO:0000259" key="10">
    <source>
        <dbReference type="Pfam" id="PF25975"/>
    </source>
</evidence>
<evidence type="ECO:0000256" key="4">
    <source>
        <dbReference type="ARBA" id="ARBA00043263"/>
    </source>
</evidence>
<dbReference type="InterPro" id="IPR058792">
    <property type="entry name" value="Beta-barrel_RND_2"/>
</dbReference>
<dbReference type="AlphaFoldDB" id="A0A5B9WDQ4"/>
<dbReference type="GO" id="GO:0060003">
    <property type="term" value="P:copper ion export"/>
    <property type="evidence" value="ECO:0007669"/>
    <property type="project" value="TreeGrafter"/>
</dbReference>
<dbReference type="InterPro" id="IPR058790">
    <property type="entry name" value="BSH_CusB"/>
</dbReference>
<reference evidence="11 12" key="1">
    <citation type="submission" date="2019-08" db="EMBL/GenBank/DDBJ databases">
        <title>Deep-cultivation of Planctomycetes and their phenomic and genomic characterization uncovers novel biology.</title>
        <authorList>
            <person name="Wiegand S."/>
            <person name="Jogler M."/>
            <person name="Boedeker C."/>
            <person name="Pinto D."/>
            <person name="Vollmers J."/>
            <person name="Rivas-Marin E."/>
            <person name="Kohn T."/>
            <person name="Peeters S.H."/>
            <person name="Heuer A."/>
            <person name="Rast P."/>
            <person name="Oberbeckmann S."/>
            <person name="Bunk B."/>
            <person name="Jeske O."/>
            <person name="Meyerdierks A."/>
            <person name="Storesund J.E."/>
            <person name="Kallscheuer N."/>
            <person name="Luecker S."/>
            <person name="Lage O.M."/>
            <person name="Pohl T."/>
            <person name="Merkel B.J."/>
            <person name="Hornburger P."/>
            <person name="Mueller R.-W."/>
            <person name="Bruemmer F."/>
            <person name="Labrenz M."/>
            <person name="Spormann A.M."/>
            <person name="Op den Camp H."/>
            <person name="Overmann J."/>
            <person name="Amann R."/>
            <person name="Jetten M.S.M."/>
            <person name="Mascher T."/>
            <person name="Medema M.H."/>
            <person name="Devos D.P."/>
            <person name="Kaster A.-K."/>
            <person name="Ovreas L."/>
            <person name="Rohde M."/>
            <person name="Galperin M.Y."/>
            <person name="Jogler C."/>
        </authorList>
    </citation>
    <scope>NUCLEOTIDE SEQUENCE [LARGE SCALE GENOMIC DNA]</scope>
    <source>
        <strain evidence="11 12">OJF2</strain>
    </source>
</reference>
<feature type="compositionally biased region" description="Low complexity" evidence="6">
    <location>
        <begin position="394"/>
        <end position="404"/>
    </location>
</feature>
<dbReference type="RefSeq" id="WP_148597570.1">
    <property type="nucleotide sequence ID" value="NZ_CP042997.1"/>
</dbReference>
<dbReference type="FunFam" id="2.40.30.170:FF:000010">
    <property type="entry name" value="Efflux RND transporter periplasmic adaptor subunit"/>
    <property type="match status" value="1"/>
</dbReference>
<evidence type="ECO:0000256" key="1">
    <source>
        <dbReference type="ARBA" id="ARBA00009477"/>
    </source>
</evidence>
<evidence type="ECO:0000313" key="11">
    <source>
        <dbReference type="EMBL" id="QEH38091.1"/>
    </source>
</evidence>
<dbReference type="GO" id="GO:0046686">
    <property type="term" value="P:response to cadmium ion"/>
    <property type="evidence" value="ECO:0007669"/>
    <property type="project" value="UniProtKB-KW"/>
</dbReference>
<dbReference type="Pfam" id="PF19335">
    <property type="entry name" value="HMBD"/>
    <property type="match status" value="1"/>
</dbReference>
<protein>
    <submittedName>
        <fullName evidence="11">Cation efflux system protein CusB</fullName>
    </submittedName>
</protein>
<dbReference type="GO" id="GO:0030288">
    <property type="term" value="C:outer membrane-bounded periplasmic space"/>
    <property type="evidence" value="ECO:0007669"/>
    <property type="project" value="TreeGrafter"/>
</dbReference>
<keyword evidence="12" id="KW-1185">Reference proteome</keyword>
<dbReference type="OrthoDB" id="9806939at2"/>
<dbReference type="PANTHER" id="PTHR30097">
    <property type="entry name" value="CATION EFFLUX SYSTEM PROTEIN CUSB"/>
    <property type="match status" value="1"/>
</dbReference>
<feature type="region of interest" description="Disordered" evidence="6">
    <location>
        <begin position="394"/>
        <end position="418"/>
    </location>
</feature>
<comment type="function">
    <text evidence="5">CzcA and CzcB together would act in zinc efflux nearly as effectively as the complete czc efflux system (CzcABC). The CzcB protein is thought to funnel zinc cations to the CzcA transport protein.</text>
</comment>
<evidence type="ECO:0000256" key="5">
    <source>
        <dbReference type="ARBA" id="ARBA00058766"/>
    </source>
</evidence>
<evidence type="ECO:0000259" key="8">
    <source>
        <dbReference type="Pfam" id="PF25919"/>
    </source>
</evidence>
<dbReference type="GO" id="GO:0015679">
    <property type="term" value="P:plasma membrane copper ion transport"/>
    <property type="evidence" value="ECO:0007669"/>
    <property type="project" value="TreeGrafter"/>
</dbReference>
<gene>
    <name evidence="11" type="primary">cusB_2</name>
    <name evidence="11" type="ORF">OJF2_66890</name>
</gene>
<dbReference type="Gene3D" id="2.40.420.20">
    <property type="match status" value="1"/>
</dbReference>
<keyword evidence="2" id="KW-0813">Transport</keyword>
<evidence type="ECO:0000259" key="7">
    <source>
        <dbReference type="Pfam" id="PF19335"/>
    </source>
</evidence>
<dbReference type="Proteomes" id="UP000324233">
    <property type="component" value="Chromosome"/>
</dbReference>
<accession>A0A5B9WDQ4</accession>
<evidence type="ECO:0000256" key="3">
    <source>
        <dbReference type="ARBA" id="ARBA00022833"/>
    </source>
</evidence>
<keyword evidence="4" id="KW-0105">Cadmium resistance</keyword>
<dbReference type="Pfam" id="PF25975">
    <property type="entry name" value="CzcB_C"/>
    <property type="match status" value="1"/>
</dbReference>
<feature type="domain" description="CusB-like barrel-sandwich hybrid" evidence="8">
    <location>
        <begin position="173"/>
        <end position="301"/>
    </location>
</feature>